<dbReference type="AlphaFoldDB" id="A0A398DP17"/>
<dbReference type="GO" id="GO:0005524">
    <property type="term" value="F:ATP binding"/>
    <property type="evidence" value="ECO:0007669"/>
    <property type="project" value="UniProtKB-KW"/>
</dbReference>
<keyword evidence="2" id="KW-0067">ATP-binding</keyword>
<dbReference type="Pfam" id="PF13635">
    <property type="entry name" value="DUF4143"/>
    <property type="match status" value="1"/>
</dbReference>
<dbReference type="EMBL" id="QXIY01000021">
    <property type="protein sequence ID" value="RIE16700.1"/>
    <property type="molecule type" value="Genomic_DNA"/>
</dbReference>
<name>A0A398DP17_9BACT</name>
<sequence>MLCLHQAEEVSAMNIEIFNMRNPWRTGRPYEHSWLPRRELETLAGWMDNPYVVVITGARQAGKTTLLSMLVQRLLANGVPAADIFYFSMDDPGAAELISNPGDLLRFLRDANSGPRAYILIDEVQRLPSPGLALKILYDLGTGIKLVVSGSSSLEIRSTTREHLVGRSRELILYPLSFSDIVRQNIPAASRNDGDFAAFHRLYGQSLVPLFVDFAVWGGYPAVVTAPSAAERAEQLRQIYDTYVTRDVSQFLHVGRPDVYNRLVRTLALQVGSQMTWEGLANEVRSSSETVRHYVAMLQGTYVCELATPFSSNKLTGLRKTPKAYFVDCGMRNSTVPSLAALDSRTDRGHVVEQVVFQELLKVLPATDELHYWRTKGTTDEVDFVVTRGDRILPIEVKDTHFSEPSLPGGLARLVDETHPRYAVVVTRDFVAQRTVGTTAVHFVPEGTFLARRDMLLQLLDDALG</sequence>
<dbReference type="InterPro" id="IPR041682">
    <property type="entry name" value="AAA_14"/>
</dbReference>
<feature type="domain" description="AAA+ ATPase" evidence="1">
    <location>
        <begin position="49"/>
        <end position="178"/>
    </location>
</feature>
<evidence type="ECO:0000259" key="1">
    <source>
        <dbReference type="SMART" id="SM00382"/>
    </source>
</evidence>
<dbReference type="InterPro" id="IPR027417">
    <property type="entry name" value="P-loop_NTPase"/>
</dbReference>
<dbReference type="SMART" id="SM00382">
    <property type="entry name" value="AAA"/>
    <property type="match status" value="1"/>
</dbReference>
<dbReference type="Pfam" id="PF13173">
    <property type="entry name" value="AAA_14"/>
    <property type="match status" value="1"/>
</dbReference>
<dbReference type="PANTHER" id="PTHR43566:SF1">
    <property type="entry name" value="AAA+ ATPASE DOMAIN-CONTAINING PROTEIN"/>
    <property type="match status" value="1"/>
</dbReference>
<evidence type="ECO:0000313" key="3">
    <source>
        <dbReference type="Proteomes" id="UP000266113"/>
    </source>
</evidence>
<dbReference type="InterPro" id="IPR003593">
    <property type="entry name" value="AAA+_ATPase"/>
</dbReference>
<reference evidence="2 3" key="1">
    <citation type="submission" date="2018-09" db="EMBL/GenBank/DDBJ databases">
        <title>Discovery and Ecogenomic Context for Candidatus Cryosericales, a Global Caldiserica Order Active in Thawing Permafrost.</title>
        <authorList>
            <person name="Martinez M.A."/>
            <person name="Woodcroft B.J."/>
            <person name="Ignacio Espinoza J.C."/>
            <person name="Zayed A."/>
            <person name="Singleton C.M."/>
            <person name="Boyd J."/>
            <person name="Li Y.-F."/>
            <person name="Purvine S."/>
            <person name="Maughan H."/>
            <person name="Hodgkins S.B."/>
            <person name="Anderson D."/>
            <person name="Sederholm M."/>
            <person name="Temperton B."/>
            <person name="Saleska S.R."/>
            <person name="Tyson G.W."/>
            <person name="Rich V.I."/>
        </authorList>
    </citation>
    <scope>NUCLEOTIDE SEQUENCE [LARGE SCALE GENOMIC DNA]</scope>
    <source>
        <strain evidence="2 3">SMC1</strain>
    </source>
</reference>
<dbReference type="InterPro" id="IPR025420">
    <property type="entry name" value="DUF4143"/>
</dbReference>
<evidence type="ECO:0000313" key="2">
    <source>
        <dbReference type="EMBL" id="RIE16700.1"/>
    </source>
</evidence>
<dbReference type="SUPFAM" id="SSF52540">
    <property type="entry name" value="P-loop containing nucleoside triphosphate hydrolases"/>
    <property type="match status" value="1"/>
</dbReference>
<protein>
    <submittedName>
        <fullName evidence="2">ATP-binding protein</fullName>
    </submittedName>
</protein>
<dbReference type="PANTHER" id="PTHR43566">
    <property type="entry name" value="CONSERVED PROTEIN"/>
    <property type="match status" value="1"/>
</dbReference>
<organism evidence="2 3">
    <name type="scientific">Candidatus Cryosericum septentrionale</name>
    <dbReference type="NCBI Taxonomy" id="2290913"/>
    <lineage>
        <taxon>Bacteria</taxon>
        <taxon>Pseudomonadati</taxon>
        <taxon>Caldisericota/Cryosericota group</taxon>
        <taxon>Candidatus Cryosericota</taxon>
        <taxon>Candidatus Cryosericia</taxon>
        <taxon>Candidatus Cryosericales</taxon>
        <taxon>Candidatus Cryosericaceae</taxon>
        <taxon>Candidatus Cryosericum</taxon>
    </lineage>
</organism>
<keyword evidence="3" id="KW-1185">Reference proteome</keyword>
<accession>A0A398DP17</accession>
<dbReference type="Proteomes" id="UP000266113">
    <property type="component" value="Unassembled WGS sequence"/>
</dbReference>
<proteinExistence type="predicted"/>
<gene>
    <name evidence="2" type="ORF">SMC1_05365</name>
</gene>
<comment type="caution">
    <text evidence="2">The sequence shown here is derived from an EMBL/GenBank/DDBJ whole genome shotgun (WGS) entry which is preliminary data.</text>
</comment>
<keyword evidence="2" id="KW-0547">Nucleotide-binding</keyword>